<proteinExistence type="predicted"/>
<name>A0A418ME81_9BACT</name>
<dbReference type="RefSeq" id="WP_119666995.1">
    <property type="nucleotide sequence ID" value="NZ_QXED01000002.1"/>
</dbReference>
<dbReference type="AlphaFoldDB" id="A0A418ME81"/>
<reference evidence="1 2" key="1">
    <citation type="submission" date="2018-08" db="EMBL/GenBank/DDBJ databases">
        <title>Fibrisoma montanum sp. nov., isolated from Danxia mountain soil.</title>
        <authorList>
            <person name="Huang Y."/>
        </authorList>
    </citation>
    <scope>NUCLEOTIDE SEQUENCE [LARGE SCALE GENOMIC DNA]</scope>
    <source>
        <strain evidence="1 2">HYT19</strain>
    </source>
</reference>
<accession>A0A418ME81</accession>
<sequence length="103" mass="12029">MDLLTAFAQLPELVRSFTQLQKDMADIKSRIDPHPDILTVPAIVERSGFSPNVVRSWINEGRRIPGTNRVEKLRIMDGITDGPYRIRWEEWRRWLALFPDIQA</sequence>
<evidence type="ECO:0000313" key="2">
    <source>
        <dbReference type="Proteomes" id="UP000283523"/>
    </source>
</evidence>
<gene>
    <name evidence="1" type="ORF">DYU11_07250</name>
</gene>
<keyword evidence="2" id="KW-1185">Reference proteome</keyword>
<evidence type="ECO:0000313" key="1">
    <source>
        <dbReference type="EMBL" id="RIV25108.1"/>
    </source>
</evidence>
<comment type="caution">
    <text evidence="1">The sequence shown here is derived from an EMBL/GenBank/DDBJ whole genome shotgun (WGS) entry which is preliminary data.</text>
</comment>
<organism evidence="1 2">
    <name type="scientific">Fibrisoma montanum</name>
    <dbReference type="NCBI Taxonomy" id="2305895"/>
    <lineage>
        <taxon>Bacteria</taxon>
        <taxon>Pseudomonadati</taxon>
        <taxon>Bacteroidota</taxon>
        <taxon>Cytophagia</taxon>
        <taxon>Cytophagales</taxon>
        <taxon>Spirosomataceae</taxon>
        <taxon>Fibrisoma</taxon>
    </lineage>
</organism>
<dbReference type="Proteomes" id="UP000283523">
    <property type="component" value="Unassembled WGS sequence"/>
</dbReference>
<dbReference type="EMBL" id="QXED01000002">
    <property type="protein sequence ID" value="RIV25108.1"/>
    <property type="molecule type" value="Genomic_DNA"/>
</dbReference>
<protein>
    <submittedName>
        <fullName evidence="1">Uncharacterized protein</fullName>
    </submittedName>
</protein>